<sequence>MTSEDTFRVRQQLLNVLRAADRPLSTRELAELLPPKIDVMTVSCAMLCDSEVPSAKLKVLECHSSWHIVERQRSAQDGAAIYPHLRSLARQSLIRRIPISPRSVLWEVVHDNTGD</sequence>
<accession>A0A1X1RK42</accession>
<evidence type="ECO:0000313" key="1">
    <source>
        <dbReference type="EMBL" id="ORV08038.1"/>
    </source>
</evidence>
<organism evidence="1 2">
    <name type="scientific">Mycolicibacterium fallax</name>
    <name type="common">Mycobacterium fallax</name>
    <dbReference type="NCBI Taxonomy" id="1793"/>
    <lineage>
        <taxon>Bacteria</taxon>
        <taxon>Bacillati</taxon>
        <taxon>Actinomycetota</taxon>
        <taxon>Actinomycetes</taxon>
        <taxon>Mycobacteriales</taxon>
        <taxon>Mycobacteriaceae</taxon>
        <taxon>Mycolicibacterium</taxon>
    </lineage>
</organism>
<dbReference type="EMBL" id="LQOJ01000017">
    <property type="protein sequence ID" value="ORV08038.1"/>
    <property type="molecule type" value="Genomic_DNA"/>
</dbReference>
<dbReference type="OrthoDB" id="4625111at2"/>
<reference evidence="1 2" key="1">
    <citation type="submission" date="2016-01" db="EMBL/GenBank/DDBJ databases">
        <title>The new phylogeny of the genus Mycobacterium.</title>
        <authorList>
            <person name="Tarcisio F."/>
            <person name="Conor M."/>
            <person name="Antonella G."/>
            <person name="Elisabetta G."/>
            <person name="Giulia F.S."/>
            <person name="Sara T."/>
            <person name="Anna F."/>
            <person name="Clotilde B."/>
            <person name="Roberto B."/>
            <person name="Veronica D.S."/>
            <person name="Fabio R."/>
            <person name="Monica P."/>
            <person name="Olivier J."/>
            <person name="Enrico T."/>
            <person name="Nicola S."/>
        </authorList>
    </citation>
    <scope>NUCLEOTIDE SEQUENCE [LARGE SCALE GENOMIC DNA]</scope>
    <source>
        <strain evidence="1 2">DSM 44179</strain>
    </source>
</reference>
<dbReference type="Proteomes" id="UP000193484">
    <property type="component" value="Unassembled WGS sequence"/>
</dbReference>
<dbReference type="AlphaFoldDB" id="A0A1X1RK42"/>
<proteinExistence type="predicted"/>
<comment type="caution">
    <text evidence="1">The sequence shown here is derived from an EMBL/GenBank/DDBJ whole genome shotgun (WGS) entry which is preliminary data.</text>
</comment>
<keyword evidence="2" id="KW-1185">Reference proteome</keyword>
<name>A0A1X1RK42_MYCFA</name>
<dbReference type="RefSeq" id="WP_085092772.1">
    <property type="nucleotide sequence ID" value="NZ_JACKRW010000502.1"/>
</dbReference>
<protein>
    <submittedName>
        <fullName evidence="1">Uncharacterized protein</fullName>
    </submittedName>
</protein>
<gene>
    <name evidence="1" type="ORF">AWC04_02510</name>
</gene>
<evidence type="ECO:0000313" key="2">
    <source>
        <dbReference type="Proteomes" id="UP000193484"/>
    </source>
</evidence>